<dbReference type="EMBL" id="BGPR01019469">
    <property type="protein sequence ID" value="GBN82023.1"/>
    <property type="molecule type" value="Genomic_DNA"/>
</dbReference>
<evidence type="ECO:0000313" key="1">
    <source>
        <dbReference type="EMBL" id="GBN82023.1"/>
    </source>
</evidence>
<evidence type="ECO:0000313" key="2">
    <source>
        <dbReference type="Proteomes" id="UP000499080"/>
    </source>
</evidence>
<comment type="caution">
    <text evidence="1">The sequence shown here is derived from an EMBL/GenBank/DDBJ whole genome shotgun (WGS) entry which is preliminary data.</text>
</comment>
<dbReference type="AlphaFoldDB" id="A0A4Y2S269"/>
<keyword evidence="2" id="KW-1185">Reference proteome</keyword>
<sequence>MWGLIKIVEEYPKDSRLGRQRMPAPPPYSIEDSSCMLAWCTLNLTPWVERTSQMWCKSSERRVPFPRFPRYLAMVRNNEIHLGFRMGR</sequence>
<organism evidence="1 2">
    <name type="scientific">Araneus ventricosus</name>
    <name type="common">Orbweaver spider</name>
    <name type="synonym">Epeira ventricosa</name>
    <dbReference type="NCBI Taxonomy" id="182803"/>
    <lineage>
        <taxon>Eukaryota</taxon>
        <taxon>Metazoa</taxon>
        <taxon>Ecdysozoa</taxon>
        <taxon>Arthropoda</taxon>
        <taxon>Chelicerata</taxon>
        <taxon>Arachnida</taxon>
        <taxon>Araneae</taxon>
        <taxon>Araneomorphae</taxon>
        <taxon>Entelegynae</taxon>
        <taxon>Araneoidea</taxon>
        <taxon>Araneidae</taxon>
        <taxon>Araneus</taxon>
    </lineage>
</organism>
<gene>
    <name evidence="1" type="ORF">AVEN_156115_1</name>
</gene>
<protein>
    <submittedName>
        <fullName evidence="1">Uncharacterized protein</fullName>
    </submittedName>
</protein>
<name>A0A4Y2S269_ARAVE</name>
<accession>A0A4Y2S269</accession>
<proteinExistence type="predicted"/>
<dbReference type="Proteomes" id="UP000499080">
    <property type="component" value="Unassembled WGS sequence"/>
</dbReference>
<reference evidence="1 2" key="1">
    <citation type="journal article" date="2019" name="Sci. Rep.">
        <title>Orb-weaving spider Araneus ventricosus genome elucidates the spidroin gene catalogue.</title>
        <authorList>
            <person name="Kono N."/>
            <person name="Nakamura H."/>
            <person name="Ohtoshi R."/>
            <person name="Moran D.A.P."/>
            <person name="Shinohara A."/>
            <person name="Yoshida Y."/>
            <person name="Fujiwara M."/>
            <person name="Mori M."/>
            <person name="Tomita M."/>
            <person name="Arakawa K."/>
        </authorList>
    </citation>
    <scope>NUCLEOTIDE SEQUENCE [LARGE SCALE GENOMIC DNA]</scope>
</reference>